<keyword evidence="2" id="KW-1185">Reference proteome</keyword>
<name>A0AAV4RM68_9ARAC</name>
<sequence>MRGCSPHSPEVSSPDGSFAPGLFPSLQAISFPFYLPRVREGDYDDDFLITLSITAPGDYLRDECEGQHLTILQSGRQFEANIFIEAH</sequence>
<reference evidence="1 2" key="1">
    <citation type="submission" date="2021-06" db="EMBL/GenBank/DDBJ databases">
        <title>Caerostris darwini draft genome.</title>
        <authorList>
            <person name="Kono N."/>
            <person name="Arakawa K."/>
        </authorList>
    </citation>
    <scope>NUCLEOTIDE SEQUENCE [LARGE SCALE GENOMIC DNA]</scope>
</reference>
<dbReference type="Proteomes" id="UP001054837">
    <property type="component" value="Unassembled WGS sequence"/>
</dbReference>
<organism evidence="1 2">
    <name type="scientific">Caerostris darwini</name>
    <dbReference type="NCBI Taxonomy" id="1538125"/>
    <lineage>
        <taxon>Eukaryota</taxon>
        <taxon>Metazoa</taxon>
        <taxon>Ecdysozoa</taxon>
        <taxon>Arthropoda</taxon>
        <taxon>Chelicerata</taxon>
        <taxon>Arachnida</taxon>
        <taxon>Araneae</taxon>
        <taxon>Araneomorphae</taxon>
        <taxon>Entelegynae</taxon>
        <taxon>Araneoidea</taxon>
        <taxon>Araneidae</taxon>
        <taxon>Caerostris</taxon>
    </lineage>
</organism>
<dbReference type="EMBL" id="BPLQ01006355">
    <property type="protein sequence ID" value="GIY21876.1"/>
    <property type="molecule type" value="Genomic_DNA"/>
</dbReference>
<gene>
    <name evidence="1" type="ORF">CDAR_525391</name>
</gene>
<comment type="caution">
    <text evidence="1">The sequence shown here is derived from an EMBL/GenBank/DDBJ whole genome shotgun (WGS) entry which is preliminary data.</text>
</comment>
<evidence type="ECO:0000313" key="1">
    <source>
        <dbReference type="EMBL" id="GIY21876.1"/>
    </source>
</evidence>
<accession>A0AAV4RM68</accession>
<evidence type="ECO:0000313" key="2">
    <source>
        <dbReference type="Proteomes" id="UP001054837"/>
    </source>
</evidence>
<dbReference type="AlphaFoldDB" id="A0AAV4RM68"/>
<protein>
    <submittedName>
        <fullName evidence="1">Uncharacterized protein</fullName>
    </submittedName>
</protein>
<proteinExistence type="predicted"/>